<dbReference type="EMBL" id="JAAGWF010000018">
    <property type="protein sequence ID" value="NEK59459.1"/>
    <property type="molecule type" value="Genomic_DNA"/>
</dbReference>
<feature type="region of interest" description="Disordered" evidence="1">
    <location>
        <begin position="1"/>
        <end position="27"/>
    </location>
</feature>
<reference evidence="2 3" key="1">
    <citation type="submission" date="2020-02" db="EMBL/GenBank/DDBJ databases">
        <title>Geodermatophilus sabuli CPCC 205279 I12A-02694.</title>
        <authorList>
            <person name="Jiang Z."/>
        </authorList>
    </citation>
    <scope>NUCLEOTIDE SEQUENCE [LARGE SCALE GENOMIC DNA]</scope>
    <source>
        <strain evidence="2 3">I12A-02694</strain>
    </source>
</reference>
<evidence type="ECO:0000313" key="2">
    <source>
        <dbReference type="EMBL" id="NEK59459.1"/>
    </source>
</evidence>
<gene>
    <name evidence="2" type="ORF">GCU56_16495</name>
</gene>
<dbReference type="AlphaFoldDB" id="A0A7K3W3J5"/>
<evidence type="ECO:0000313" key="3">
    <source>
        <dbReference type="Proteomes" id="UP000470246"/>
    </source>
</evidence>
<dbReference type="RefSeq" id="WP_163482833.1">
    <property type="nucleotide sequence ID" value="NZ_JAAGWF010000018.1"/>
</dbReference>
<name>A0A7K3W3J5_9ACTN</name>
<sequence>MRTYDPAERIVYVHPGQEPGPASRAHDECDRLPADYANASLRARLGDVRASAGRPRLVVLPGGSAAAAGQAPAAPALRLAR</sequence>
<organism evidence="2 3">
    <name type="scientific">Geodermatophilus sabuli</name>
    <dbReference type="NCBI Taxonomy" id="1564158"/>
    <lineage>
        <taxon>Bacteria</taxon>
        <taxon>Bacillati</taxon>
        <taxon>Actinomycetota</taxon>
        <taxon>Actinomycetes</taxon>
        <taxon>Geodermatophilales</taxon>
        <taxon>Geodermatophilaceae</taxon>
        <taxon>Geodermatophilus</taxon>
    </lineage>
</organism>
<protein>
    <submittedName>
        <fullName evidence="2">Uncharacterized protein</fullName>
    </submittedName>
</protein>
<dbReference type="Proteomes" id="UP000470246">
    <property type="component" value="Unassembled WGS sequence"/>
</dbReference>
<keyword evidence="3" id="KW-1185">Reference proteome</keyword>
<evidence type="ECO:0000256" key="1">
    <source>
        <dbReference type="SAM" id="MobiDB-lite"/>
    </source>
</evidence>
<comment type="caution">
    <text evidence="2">The sequence shown here is derived from an EMBL/GenBank/DDBJ whole genome shotgun (WGS) entry which is preliminary data.</text>
</comment>
<accession>A0A7K3W3J5</accession>
<proteinExistence type="predicted"/>